<evidence type="ECO:0000256" key="4">
    <source>
        <dbReference type="ARBA" id="ARBA00022763"/>
    </source>
</evidence>
<dbReference type="PROSITE" id="PS51907">
    <property type="entry name" value="ZF_UBZ3"/>
    <property type="match status" value="1"/>
</dbReference>
<keyword evidence="5" id="KW-0234">DNA repair</keyword>
<evidence type="ECO:0000256" key="2">
    <source>
        <dbReference type="ARBA" id="ARBA00022679"/>
    </source>
</evidence>
<organism evidence="10 11">
    <name type="scientific">Aureobasidium pullulans</name>
    <name type="common">Black yeast</name>
    <name type="synonym">Pullularia pullulans</name>
    <dbReference type="NCBI Taxonomy" id="5580"/>
    <lineage>
        <taxon>Eukaryota</taxon>
        <taxon>Fungi</taxon>
        <taxon>Dikarya</taxon>
        <taxon>Ascomycota</taxon>
        <taxon>Pezizomycotina</taxon>
        <taxon>Dothideomycetes</taxon>
        <taxon>Dothideomycetidae</taxon>
        <taxon>Dothideales</taxon>
        <taxon>Saccotheciaceae</taxon>
        <taxon>Aureobasidium</taxon>
    </lineage>
</organism>
<keyword evidence="3" id="KW-0479">Metal-binding</keyword>
<evidence type="ECO:0000256" key="3">
    <source>
        <dbReference type="ARBA" id="ARBA00022723"/>
    </source>
</evidence>
<dbReference type="Pfam" id="PF18439">
    <property type="entry name" value="zf_UBZ"/>
    <property type="match status" value="1"/>
</dbReference>
<dbReference type="GO" id="GO:0005634">
    <property type="term" value="C:nucleus"/>
    <property type="evidence" value="ECO:0007669"/>
    <property type="project" value="UniProtKB-SubCell"/>
</dbReference>
<evidence type="ECO:0000256" key="6">
    <source>
        <dbReference type="ARBA" id="ARBA00023242"/>
    </source>
</evidence>
<evidence type="ECO:0000256" key="5">
    <source>
        <dbReference type="ARBA" id="ARBA00023204"/>
    </source>
</evidence>
<dbReference type="SUPFAM" id="SSF53300">
    <property type="entry name" value="vWA-like"/>
    <property type="match status" value="1"/>
</dbReference>
<dbReference type="AlphaFoldDB" id="A0A4T0BWI1"/>
<dbReference type="GO" id="GO:0016740">
    <property type="term" value="F:transferase activity"/>
    <property type="evidence" value="ECO:0007669"/>
    <property type="project" value="UniProtKB-KW"/>
</dbReference>
<evidence type="ECO:0000256" key="1">
    <source>
        <dbReference type="ARBA" id="ARBA00004123"/>
    </source>
</evidence>
<feature type="domain" description="UBZ3-type" evidence="9">
    <location>
        <begin position="7"/>
        <end position="41"/>
    </location>
</feature>
<gene>
    <name evidence="10" type="ORF">D6C78_05652</name>
</gene>
<keyword evidence="2" id="KW-0808">Transferase</keyword>
<reference evidence="10 11" key="1">
    <citation type="submission" date="2018-10" db="EMBL/GenBank/DDBJ databases">
        <title>Fifty Aureobasidium pullulans genomes reveal a recombining polyextremotolerant generalist.</title>
        <authorList>
            <person name="Gostincar C."/>
            <person name="Turk M."/>
            <person name="Zajc J."/>
            <person name="Gunde-Cimerman N."/>
        </authorList>
    </citation>
    <scope>NUCLEOTIDE SEQUENCE [LARGE SCALE GENOMIC DNA]</scope>
    <source>
        <strain evidence="10 11">EXF-1645</strain>
    </source>
</reference>
<dbReference type="CDD" id="cd00198">
    <property type="entry name" value="vWFA"/>
    <property type="match status" value="1"/>
</dbReference>
<name>A0A4T0BWI1_AURPU</name>
<dbReference type="GO" id="GO:0046872">
    <property type="term" value="F:metal ion binding"/>
    <property type="evidence" value="ECO:0007669"/>
    <property type="project" value="UniProtKB-KW"/>
</dbReference>
<keyword evidence="4" id="KW-0227">DNA damage</keyword>
<evidence type="ECO:0000259" key="9">
    <source>
        <dbReference type="PROSITE" id="PS51907"/>
    </source>
</evidence>
<dbReference type="Gene3D" id="3.40.50.410">
    <property type="entry name" value="von Willebrand factor, type A domain"/>
    <property type="match status" value="1"/>
</dbReference>
<dbReference type="EMBL" id="QZBZ01000112">
    <property type="protein sequence ID" value="TIA36122.1"/>
    <property type="molecule type" value="Genomic_DNA"/>
</dbReference>
<keyword evidence="6" id="KW-0539">Nucleus</keyword>
<dbReference type="Proteomes" id="UP000308724">
    <property type="component" value="Unassembled WGS sequence"/>
</dbReference>
<evidence type="ECO:0000313" key="10">
    <source>
        <dbReference type="EMBL" id="TIA36122.1"/>
    </source>
</evidence>
<accession>A0A4T0BWI1</accession>
<evidence type="ECO:0000259" key="8">
    <source>
        <dbReference type="PROSITE" id="PS50234"/>
    </source>
</evidence>
<feature type="region of interest" description="Disordered" evidence="7">
    <location>
        <begin position="275"/>
        <end position="305"/>
    </location>
</feature>
<dbReference type="InterPro" id="IPR041298">
    <property type="entry name" value="UBZ3"/>
</dbReference>
<feature type="compositionally biased region" description="Basic and acidic residues" evidence="7">
    <location>
        <begin position="275"/>
        <end position="292"/>
    </location>
</feature>
<comment type="subcellular location">
    <subcellularLocation>
        <location evidence="1">Nucleus</location>
    </subcellularLocation>
</comment>
<evidence type="ECO:0008006" key="12">
    <source>
        <dbReference type="Google" id="ProtNLM"/>
    </source>
</evidence>
<sequence>MSDEKFRLMNKHYCPRCEREIDARTKVEHDDWHFAKDLEEQDNSAVVSQSQLVVPPSYQPTMDSKPFVQSDMKQDASFTHAKATHQRSGGKQVIGNNATTSRRHVNAVDEAATLRAKDEQLMQNALQNLQLRYRIYNSEIEPEHETENPCSCPIHQYQRMKRSRRNVLEQWSAAVMYPGEKVYNDFTPRTTLFSNNPYLLRITSPYGFGGTSWSRSHPQPSYHVKFIHQTIQLNNSLNHEAQRKVDALEPRNSIWEDRVLEMEMSQLSVASEKDNLHHGNDDIKGHPPEKGKLPPTSQDNDLPESTKVSKFSAFRKAVGIKSSEERAVAKTEKEYNKGLEIRNNILQEEAARWPDQDTRQIAAAYQNKVGMETKIAHLRACQPLQYLHLLRAGYFEPIPVAWADQPSNILTFSIEAAGGWRGITPSWRGYEDTAEERLYWVLNHREGPAGVRMKPDFISEMNMARDRMAKAVEPPPDYYSANDTCHLQHTSEGYSKQVMPPPFRSSDRPEVPTDDTMILLDVSGSMDFDPLRPNYDQYLITGYSHSTQPKNKDVAKAVIRRFIDAMANHDHEFRGYDLVTFSSHAKFAGTVNHTNLDATWDKVKIGGGTRVMTGWQRVKQRHFEKHSESATYHPVYGWQAGPETPMLRLLLLLDGEATDMDEFELELLGLSWAHVTIFLIGVDGCPHHHRHANELQRISDVNHHVSFVDAQGNTPERFVTHELLKRHLGYDLSMSEFQELEELPPYVE</sequence>
<comment type="caution">
    <text evidence="10">The sequence shown here is derived from an EMBL/GenBank/DDBJ whole genome shotgun (WGS) entry which is preliminary data.</text>
</comment>
<dbReference type="InterPro" id="IPR002035">
    <property type="entry name" value="VWF_A"/>
</dbReference>
<dbReference type="PROSITE" id="PS50234">
    <property type="entry name" value="VWFA"/>
    <property type="match status" value="1"/>
</dbReference>
<feature type="domain" description="VWFA" evidence="8">
    <location>
        <begin position="515"/>
        <end position="747"/>
    </location>
</feature>
<evidence type="ECO:0000256" key="7">
    <source>
        <dbReference type="SAM" id="MobiDB-lite"/>
    </source>
</evidence>
<dbReference type="InterPro" id="IPR036465">
    <property type="entry name" value="vWFA_dom_sf"/>
</dbReference>
<evidence type="ECO:0000313" key="11">
    <source>
        <dbReference type="Proteomes" id="UP000308724"/>
    </source>
</evidence>
<proteinExistence type="predicted"/>
<protein>
    <recommendedName>
        <fullName evidence="12">UBZ3-type domain-containing protein</fullName>
    </recommendedName>
</protein>
<dbReference type="GO" id="GO:0006281">
    <property type="term" value="P:DNA repair"/>
    <property type="evidence" value="ECO:0007669"/>
    <property type="project" value="UniProtKB-KW"/>
</dbReference>